<dbReference type="EMBL" id="JABYQT010000012">
    <property type="protein sequence ID" value="MBZ5488878.1"/>
    <property type="molecule type" value="Genomic_DNA"/>
</dbReference>
<organism evidence="1 2">
    <name type="scientific">Vreelandella aquamarina</name>
    <dbReference type="NCBI Taxonomy" id="77097"/>
    <lineage>
        <taxon>Bacteria</taxon>
        <taxon>Pseudomonadati</taxon>
        <taxon>Pseudomonadota</taxon>
        <taxon>Gammaproteobacteria</taxon>
        <taxon>Oceanospirillales</taxon>
        <taxon>Halomonadaceae</taxon>
        <taxon>Vreelandella</taxon>
    </lineage>
</organism>
<reference evidence="1" key="1">
    <citation type="submission" date="2020-06" db="EMBL/GenBank/DDBJ databases">
        <title>Whole Genome Sequence of Halomonas aquamarina MB598.</title>
        <authorList>
            <person name="Pervaiz M."/>
            <person name="Fariq A."/>
            <person name="Yasmin A."/>
            <person name="Welch M."/>
        </authorList>
    </citation>
    <scope>NUCLEOTIDE SEQUENCE</scope>
    <source>
        <strain evidence="1">MB598</strain>
    </source>
</reference>
<keyword evidence="1" id="KW-0032">Aminotransferase</keyword>
<proteinExistence type="predicted"/>
<accession>A0ACC5VYE1</accession>
<evidence type="ECO:0000313" key="1">
    <source>
        <dbReference type="EMBL" id="MBZ5488878.1"/>
    </source>
</evidence>
<keyword evidence="2" id="KW-1185">Reference proteome</keyword>
<dbReference type="Proteomes" id="UP001319846">
    <property type="component" value="Unassembled WGS sequence"/>
</dbReference>
<protein>
    <submittedName>
        <fullName evidence="1">UDP-4-amino-4-deoxy-L-arabinose aminotransferase</fullName>
        <ecNumber evidence="1">2.6.1.87</ecNumber>
    </submittedName>
</protein>
<evidence type="ECO:0000313" key="2">
    <source>
        <dbReference type="Proteomes" id="UP001319846"/>
    </source>
</evidence>
<sequence length="390" mass="42245">MQNSFLPLCRPALNDADIDAAVAVLRSGWITTGAKNAQLEQDICRLTGASHAIALSSATAGMHLALLALGIGPGDEVITPSLTWVSTINMIALTGATPVFVEVDPATLMTTAEQIEALITPRTRLIIPVHFAGASLDLDPIYALAERHGITVIEDAAHALGAQYKGQPVGYRGHCIFSLHAIKNVTTAEGGVFITSDQALADRIRRLKFHGLAVDAFDRETHGRTPQAEVVEPGFKYNLPDISAVLALGQLERLEEITAARQALADDYIEKLRDIPGITPLQDPAHDHEHCRHLMVVRVVPEKAGLDRNQLIEALKARQIGAGIHFLPAHLQKYYHDHYTALYARDMPSLPHTTLAGGQICSLPLFPAMTSDDVDRVIGALKTIVTQHEK</sequence>
<name>A0ACC5VYE1_9GAMM</name>
<comment type="caution">
    <text evidence="1">The sequence shown here is derived from an EMBL/GenBank/DDBJ whole genome shotgun (WGS) entry which is preliminary data.</text>
</comment>
<keyword evidence="1" id="KW-0808">Transferase</keyword>
<dbReference type="EC" id="2.6.1.87" evidence="1"/>
<gene>
    <name evidence="1" type="primary">arnB</name>
    <name evidence="1" type="ORF">HW452_15235</name>
</gene>